<dbReference type="PROSITE" id="PS01270">
    <property type="entry name" value="BAND_7"/>
    <property type="match status" value="1"/>
</dbReference>
<evidence type="ECO:0000256" key="1">
    <source>
        <dbReference type="ARBA" id="ARBA00004167"/>
    </source>
</evidence>
<evidence type="ECO:0000256" key="4">
    <source>
        <dbReference type="ARBA" id="ARBA00022989"/>
    </source>
</evidence>
<dbReference type="InterPro" id="IPR036013">
    <property type="entry name" value="Band_7/SPFH_dom_sf"/>
</dbReference>
<comment type="caution">
    <text evidence="7">The sequence shown here is derived from an EMBL/GenBank/DDBJ whole genome shotgun (WGS) entry which is preliminary data.</text>
</comment>
<dbReference type="PANTHER" id="PTHR43327:SF10">
    <property type="entry name" value="STOMATIN-LIKE PROTEIN 2, MITOCHONDRIAL"/>
    <property type="match status" value="1"/>
</dbReference>
<evidence type="ECO:0000259" key="6">
    <source>
        <dbReference type="SMART" id="SM00244"/>
    </source>
</evidence>
<dbReference type="RefSeq" id="WP_096572037.1">
    <property type="nucleotide sequence ID" value="NZ_BJCE01000046.1"/>
</dbReference>
<keyword evidence="3" id="KW-0812">Transmembrane</keyword>
<keyword evidence="8" id="KW-1185">Reference proteome</keyword>
<sequence>MGQFLLLLALAFGGGTVVLKSIRVINQGDEALVESLGSYKKKLGPGLNMINPFFDNIVYKQTIREKVLDIPPQQCITRDNVSITVDAVVYWRIVDMEKAYYKVENLQSAMVNLVLTQIRSEMGQLELDQTFTARTQINEILLRDLDIATDPWGVKVTRVELRDIIPSKAVQESMELQMSAERRKRAAILTSEGDRESAVNSARGKADAQILDAEARQKAIILQAEAEQKALILKAQAERQQQVLKAQAIAESAEIIAQRMQTNPDAHKALEVLFALGYLDMGTTIGKSDSSKVVFMDPRTIPATLEGIRSIVSDIPNGSHSLLENRD</sequence>
<dbReference type="InterPro" id="IPR001107">
    <property type="entry name" value="Band_7"/>
</dbReference>
<dbReference type="InterPro" id="IPR001972">
    <property type="entry name" value="Stomatin_HflK_fam"/>
</dbReference>
<accession>A0A480A3D7</accession>
<evidence type="ECO:0000256" key="2">
    <source>
        <dbReference type="ARBA" id="ARBA00008164"/>
    </source>
</evidence>
<comment type="similarity">
    <text evidence="2">Belongs to the band 7/mec-2 family.</text>
</comment>
<dbReference type="Gene3D" id="3.30.479.30">
    <property type="entry name" value="Band 7 domain"/>
    <property type="match status" value="1"/>
</dbReference>
<feature type="domain" description="Band 7" evidence="6">
    <location>
        <begin position="20"/>
        <end position="178"/>
    </location>
</feature>
<dbReference type="InterPro" id="IPR018080">
    <property type="entry name" value="Band_7/stomatin-like_CS"/>
</dbReference>
<dbReference type="EMBL" id="BJCE01000046">
    <property type="protein sequence ID" value="GCL36694.1"/>
    <property type="molecule type" value="Genomic_DNA"/>
</dbReference>
<dbReference type="PRINTS" id="PR00721">
    <property type="entry name" value="STOMATIN"/>
</dbReference>
<comment type="subcellular location">
    <subcellularLocation>
        <location evidence="1">Membrane</location>
        <topology evidence="1">Single-pass membrane protein</topology>
    </subcellularLocation>
</comment>
<evidence type="ECO:0000313" key="7">
    <source>
        <dbReference type="EMBL" id="GCL36694.1"/>
    </source>
</evidence>
<name>A0A480A3D7_9CYAN</name>
<evidence type="ECO:0000313" key="8">
    <source>
        <dbReference type="Proteomes" id="UP000300142"/>
    </source>
</evidence>
<organism evidence="7 8">
    <name type="scientific">Sphaerospermopsis reniformis</name>
    <dbReference type="NCBI Taxonomy" id="531300"/>
    <lineage>
        <taxon>Bacteria</taxon>
        <taxon>Bacillati</taxon>
        <taxon>Cyanobacteriota</taxon>
        <taxon>Cyanophyceae</taxon>
        <taxon>Nostocales</taxon>
        <taxon>Aphanizomenonaceae</taxon>
        <taxon>Sphaerospermopsis</taxon>
    </lineage>
</organism>
<evidence type="ECO:0000256" key="3">
    <source>
        <dbReference type="ARBA" id="ARBA00022692"/>
    </source>
</evidence>
<dbReference type="Proteomes" id="UP000300142">
    <property type="component" value="Unassembled WGS sequence"/>
</dbReference>
<dbReference type="GO" id="GO:0005886">
    <property type="term" value="C:plasma membrane"/>
    <property type="evidence" value="ECO:0007669"/>
    <property type="project" value="UniProtKB-ARBA"/>
</dbReference>
<dbReference type="PANTHER" id="PTHR43327">
    <property type="entry name" value="STOMATIN-LIKE PROTEIN 2, MITOCHONDRIAL"/>
    <property type="match status" value="1"/>
</dbReference>
<gene>
    <name evidence="7" type="ORF">SR1949_18000</name>
</gene>
<protein>
    <submittedName>
        <fullName evidence="7">Band 7 protein</fullName>
    </submittedName>
</protein>
<keyword evidence="5" id="KW-0472">Membrane</keyword>
<dbReference type="AlphaFoldDB" id="A0A480A3D7"/>
<dbReference type="FunFam" id="3.30.479.30:FF:000004">
    <property type="entry name" value="Putative membrane protease family, stomatin"/>
    <property type="match status" value="1"/>
</dbReference>
<dbReference type="GO" id="GO:0098552">
    <property type="term" value="C:side of membrane"/>
    <property type="evidence" value="ECO:0007669"/>
    <property type="project" value="UniProtKB-ARBA"/>
</dbReference>
<dbReference type="CDD" id="cd08829">
    <property type="entry name" value="SPFH_paraslipin"/>
    <property type="match status" value="1"/>
</dbReference>
<dbReference type="InterPro" id="IPR050710">
    <property type="entry name" value="Band7/mec-2_domain"/>
</dbReference>
<evidence type="ECO:0000256" key="5">
    <source>
        <dbReference type="ARBA" id="ARBA00023136"/>
    </source>
</evidence>
<dbReference type="SMART" id="SM00244">
    <property type="entry name" value="PHB"/>
    <property type="match status" value="1"/>
</dbReference>
<proteinExistence type="inferred from homology"/>
<keyword evidence="4" id="KW-1133">Transmembrane helix</keyword>
<dbReference type="Pfam" id="PF01145">
    <property type="entry name" value="Band_7"/>
    <property type="match status" value="1"/>
</dbReference>
<reference evidence="8" key="1">
    <citation type="submission" date="2019-02" db="EMBL/GenBank/DDBJ databases">
        <title>Draft genome sequence of Sphaerospermopsis reniformis NIES-1949.</title>
        <authorList>
            <person name="Yamaguchi H."/>
            <person name="Suzuki S."/>
            <person name="Kawachi M."/>
        </authorList>
    </citation>
    <scope>NUCLEOTIDE SEQUENCE [LARGE SCALE GENOMIC DNA]</scope>
    <source>
        <strain evidence="8">NIES-1949</strain>
    </source>
</reference>
<dbReference type="SUPFAM" id="SSF117892">
    <property type="entry name" value="Band 7/SPFH domain"/>
    <property type="match status" value="1"/>
</dbReference>